<reference evidence="2" key="1">
    <citation type="submission" date="2011-11" db="EMBL/GenBank/DDBJ databases">
        <title>The Genome Sequence of Fusarium oxysporum Cotton.</title>
        <authorList>
            <consortium name="The Broad Institute Genome Sequencing Platform"/>
            <person name="Ma L.-J."/>
            <person name="Gale L.R."/>
            <person name="Schwartz D.C."/>
            <person name="Zhou S."/>
            <person name="Corby-Kistler H."/>
            <person name="Young S.K."/>
            <person name="Zeng Q."/>
            <person name="Gargeya S."/>
            <person name="Fitzgerald M."/>
            <person name="Haas B."/>
            <person name="Abouelleil A."/>
            <person name="Alvarado L."/>
            <person name="Arachchi H.M."/>
            <person name="Berlin A."/>
            <person name="Brown A."/>
            <person name="Chapman S.B."/>
            <person name="Chen Z."/>
            <person name="Dunbar C."/>
            <person name="Freedman E."/>
            <person name="Gearin G."/>
            <person name="Goldberg J."/>
            <person name="Griggs A."/>
            <person name="Gujja S."/>
            <person name="Heiman D."/>
            <person name="Howarth C."/>
            <person name="Larson L."/>
            <person name="Lui A."/>
            <person name="MacDonald P.J.P."/>
            <person name="Montmayeur A."/>
            <person name="Murphy C."/>
            <person name="Neiman D."/>
            <person name="Pearson M."/>
            <person name="Priest M."/>
            <person name="Roberts A."/>
            <person name="Saif S."/>
            <person name="Shea T."/>
            <person name="Shenoy N."/>
            <person name="Sisk P."/>
            <person name="Stolte C."/>
            <person name="Sykes S."/>
            <person name="Wortman J."/>
            <person name="Nusbaum C."/>
            <person name="Birren B."/>
        </authorList>
    </citation>
    <scope>NUCLEOTIDE SEQUENCE [LARGE SCALE GENOMIC DNA]</scope>
    <source>
        <strain evidence="2">25433</strain>
    </source>
</reference>
<name>X0KG48_FUSOX</name>
<organism evidence="2">
    <name type="scientific">Fusarium oxysporum f. sp. vasinfectum 25433</name>
    <dbReference type="NCBI Taxonomy" id="1089449"/>
    <lineage>
        <taxon>Eukaryota</taxon>
        <taxon>Fungi</taxon>
        <taxon>Dikarya</taxon>
        <taxon>Ascomycota</taxon>
        <taxon>Pezizomycotina</taxon>
        <taxon>Sordariomycetes</taxon>
        <taxon>Hypocreomycetidae</taxon>
        <taxon>Hypocreales</taxon>
        <taxon>Nectriaceae</taxon>
        <taxon>Fusarium</taxon>
        <taxon>Fusarium oxysporum species complex</taxon>
    </lineage>
</organism>
<sequence>MSKHQTSEKGQVQPPCFRAGQLQASLFKDFSKRGYEKPQKGRNYGQIVSSPTPREQSGQGARR</sequence>
<feature type="compositionally biased region" description="Basic and acidic residues" evidence="1">
    <location>
        <begin position="29"/>
        <end position="39"/>
    </location>
</feature>
<evidence type="ECO:0000256" key="1">
    <source>
        <dbReference type="SAM" id="MobiDB-lite"/>
    </source>
</evidence>
<proteinExistence type="predicted"/>
<feature type="region of interest" description="Disordered" evidence="1">
    <location>
        <begin position="1"/>
        <end position="20"/>
    </location>
</feature>
<accession>X0KG48</accession>
<feature type="region of interest" description="Disordered" evidence="1">
    <location>
        <begin position="28"/>
        <end position="63"/>
    </location>
</feature>
<dbReference type="AlphaFoldDB" id="X0KG48"/>
<dbReference type="Proteomes" id="UP000030701">
    <property type="component" value="Unassembled WGS sequence"/>
</dbReference>
<dbReference type="HOGENOM" id="CLU_2885847_0_0_1"/>
<dbReference type="EMBL" id="KK035520">
    <property type="protein sequence ID" value="EXM12483.1"/>
    <property type="molecule type" value="Genomic_DNA"/>
</dbReference>
<gene>
    <name evidence="2" type="ORF">FOTG_19015</name>
</gene>
<feature type="compositionally biased region" description="Polar residues" evidence="1">
    <location>
        <begin position="46"/>
        <end position="63"/>
    </location>
</feature>
<protein>
    <submittedName>
        <fullName evidence="2">Uncharacterized protein</fullName>
    </submittedName>
</protein>
<reference evidence="2" key="2">
    <citation type="submission" date="2014-03" db="EMBL/GenBank/DDBJ databases">
        <title>The Genome Annotation of Fusarium oxysporum Cotton.</title>
        <authorList>
            <consortium name="The Broad Institute Genomics Platform"/>
            <person name="Ma L.-J."/>
            <person name="Corby-Kistler H."/>
            <person name="Broz K."/>
            <person name="Gale L.R."/>
            <person name="Jonkers W."/>
            <person name="O'Donnell K."/>
            <person name="Ploetz R."/>
            <person name="Steinberg C."/>
            <person name="Schwartz D.C."/>
            <person name="VanEtten H."/>
            <person name="Zhou S."/>
            <person name="Young S.K."/>
            <person name="Zeng Q."/>
            <person name="Gargeya S."/>
            <person name="Fitzgerald M."/>
            <person name="Abouelleil A."/>
            <person name="Alvarado L."/>
            <person name="Chapman S.B."/>
            <person name="Gainer-Dewar J."/>
            <person name="Goldberg J."/>
            <person name="Griggs A."/>
            <person name="Gujja S."/>
            <person name="Hansen M."/>
            <person name="Howarth C."/>
            <person name="Imamovic A."/>
            <person name="Ireland A."/>
            <person name="Larimer J."/>
            <person name="McCowan C."/>
            <person name="Murphy C."/>
            <person name="Pearson M."/>
            <person name="Poon T.W."/>
            <person name="Priest M."/>
            <person name="Roberts A."/>
            <person name="Saif S."/>
            <person name="Shea T."/>
            <person name="Sykes S."/>
            <person name="Wortman J."/>
            <person name="Nusbaum C."/>
            <person name="Birren B."/>
        </authorList>
    </citation>
    <scope>NUCLEOTIDE SEQUENCE</scope>
    <source>
        <strain evidence="2">25433</strain>
    </source>
</reference>
<evidence type="ECO:0000313" key="2">
    <source>
        <dbReference type="EMBL" id="EXM12483.1"/>
    </source>
</evidence>